<sequence length="370" mass="39248">MRSSSASSSKPTRVPTNDFGQHVPPLPSFPSEQAVPQKVVVRKKSGFMRLFNGKERASPPPMPSMSNTSMPSPSSISSVPTRKTPHRVPVPSMSPSLDAYDHGVWATSGSSVDSQATIKEQLNARRNAPGLSIVTSSSSSPILGSSLRGPSSSPAISDPTYLGSSLTPTTATTNTDSFLDGSMPPNSAPPNSADFLGLSLRPVSTLFSTDLAGHLIRTSTEQRPSLDMDSGTPTTSSGISPMSPGFSIHLNNRSGADEKSVVGIASHQDDQSAVIQALQEQIMVARRGWQRQIWELEGQVRDLKAEVEEFRNAENLKEYCAACGRGHVGRSPAEPEIGVEELQKAGVKVSGVVNRPRARTGISSRFASGT</sequence>
<reference evidence="3 4" key="1">
    <citation type="submission" date="2019-02" db="EMBL/GenBank/DDBJ databases">
        <title>Genome sequencing of the rare red list fungi Antrodiella citrinella (Flaviporus citrinellus).</title>
        <authorList>
            <person name="Buettner E."/>
            <person name="Kellner H."/>
        </authorList>
    </citation>
    <scope>NUCLEOTIDE SEQUENCE [LARGE SCALE GENOMIC DNA]</scope>
    <source>
        <strain evidence="3 4">DSM 108506</strain>
    </source>
</reference>
<gene>
    <name evidence="3" type="ORF">EUX98_g630</name>
</gene>
<name>A0A4S4N6I5_9APHY</name>
<accession>A0A4S4N6I5</accession>
<dbReference type="OrthoDB" id="2565072at2759"/>
<feature type="coiled-coil region" evidence="1">
    <location>
        <begin position="286"/>
        <end position="313"/>
    </location>
</feature>
<feature type="region of interest" description="Disordered" evidence="2">
    <location>
        <begin position="129"/>
        <end position="190"/>
    </location>
</feature>
<evidence type="ECO:0000256" key="1">
    <source>
        <dbReference type="SAM" id="Coils"/>
    </source>
</evidence>
<dbReference type="Proteomes" id="UP000308730">
    <property type="component" value="Unassembled WGS sequence"/>
</dbReference>
<feature type="compositionally biased region" description="Polar residues" evidence="2">
    <location>
        <begin position="10"/>
        <end position="19"/>
    </location>
</feature>
<organism evidence="3 4">
    <name type="scientific">Antrodiella citrinella</name>
    <dbReference type="NCBI Taxonomy" id="2447956"/>
    <lineage>
        <taxon>Eukaryota</taxon>
        <taxon>Fungi</taxon>
        <taxon>Dikarya</taxon>
        <taxon>Basidiomycota</taxon>
        <taxon>Agaricomycotina</taxon>
        <taxon>Agaricomycetes</taxon>
        <taxon>Polyporales</taxon>
        <taxon>Steccherinaceae</taxon>
        <taxon>Antrodiella</taxon>
    </lineage>
</organism>
<feature type="compositionally biased region" description="Low complexity" evidence="2">
    <location>
        <begin position="130"/>
        <end position="157"/>
    </location>
</feature>
<dbReference type="EMBL" id="SGPM01000005">
    <property type="protein sequence ID" value="THH33541.1"/>
    <property type="molecule type" value="Genomic_DNA"/>
</dbReference>
<feature type="region of interest" description="Disordered" evidence="2">
    <location>
        <begin position="1"/>
        <end position="95"/>
    </location>
</feature>
<evidence type="ECO:0000256" key="2">
    <source>
        <dbReference type="SAM" id="MobiDB-lite"/>
    </source>
</evidence>
<keyword evidence="1" id="KW-0175">Coiled coil</keyword>
<protein>
    <submittedName>
        <fullName evidence="3">Uncharacterized protein</fullName>
    </submittedName>
</protein>
<evidence type="ECO:0000313" key="3">
    <source>
        <dbReference type="EMBL" id="THH33541.1"/>
    </source>
</evidence>
<keyword evidence="4" id="KW-1185">Reference proteome</keyword>
<feature type="region of interest" description="Disordered" evidence="2">
    <location>
        <begin position="218"/>
        <end position="252"/>
    </location>
</feature>
<feature type="compositionally biased region" description="Low complexity" evidence="2">
    <location>
        <begin position="64"/>
        <end position="80"/>
    </location>
</feature>
<proteinExistence type="predicted"/>
<dbReference type="AlphaFoldDB" id="A0A4S4N6I5"/>
<feature type="compositionally biased region" description="Low complexity" evidence="2">
    <location>
        <begin position="230"/>
        <end position="245"/>
    </location>
</feature>
<evidence type="ECO:0000313" key="4">
    <source>
        <dbReference type="Proteomes" id="UP000308730"/>
    </source>
</evidence>
<comment type="caution">
    <text evidence="3">The sequence shown here is derived from an EMBL/GenBank/DDBJ whole genome shotgun (WGS) entry which is preliminary data.</text>
</comment>